<evidence type="ECO:0000313" key="2">
    <source>
        <dbReference type="EMBL" id="KAF6162877.1"/>
    </source>
</evidence>
<comment type="caution">
    <text evidence="2">The sequence shown here is derived from an EMBL/GenBank/DDBJ whole genome shotgun (WGS) entry which is preliminary data.</text>
</comment>
<evidence type="ECO:0000313" key="3">
    <source>
        <dbReference type="Proteomes" id="UP000541444"/>
    </source>
</evidence>
<sequence>MKKKYLEKYDEYDTDHTRKKKCPKKTRPGNLFVDLTSTEHGKANQERNKINRPKTVTSHTTRRKGVFRVADKMMEMDPTTIRSNSFFVGHTRSDRIFPTALVEEKVVRSIFAY</sequence>
<feature type="region of interest" description="Disordered" evidence="1">
    <location>
        <begin position="1"/>
        <end position="63"/>
    </location>
</feature>
<protein>
    <submittedName>
        <fullName evidence="2">Uncharacterized protein</fullName>
    </submittedName>
</protein>
<reference evidence="2 3" key="1">
    <citation type="journal article" date="2020" name="IScience">
        <title>Genome Sequencing of the Endangered Kingdonia uniflora (Circaeasteraceae, Ranunculales) Reveals Potential Mechanisms of Evolutionary Specialization.</title>
        <authorList>
            <person name="Sun Y."/>
            <person name="Deng T."/>
            <person name="Zhang A."/>
            <person name="Moore M.J."/>
            <person name="Landis J.B."/>
            <person name="Lin N."/>
            <person name="Zhang H."/>
            <person name="Zhang X."/>
            <person name="Huang J."/>
            <person name="Zhang X."/>
            <person name="Sun H."/>
            <person name="Wang H."/>
        </authorList>
    </citation>
    <scope>NUCLEOTIDE SEQUENCE [LARGE SCALE GENOMIC DNA]</scope>
    <source>
        <strain evidence="2">TB1705</strain>
        <tissue evidence="2">Leaf</tissue>
    </source>
</reference>
<dbReference type="EMBL" id="JACGCM010001009">
    <property type="protein sequence ID" value="KAF6162877.1"/>
    <property type="molecule type" value="Genomic_DNA"/>
</dbReference>
<feature type="compositionally biased region" description="Basic and acidic residues" evidence="1">
    <location>
        <begin position="37"/>
        <end position="49"/>
    </location>
</feature>
<feature type="compositionally biased region" description="Basic and acidic residues" evidence="1">
    <location>
        <begin position="1"/>
        <end position="16"/>
    </location>
</feature>
<keyword evidence="3" id="KW-1185">Reference proteome</keyword>
<name>A0A7J7N6W0_9MAGN</name>
<proteinExistence type="predicted"/>
<gene>
    <name evidence="2" type="ORF">GIB67_021026</name>
</gene>
<feature type="compositionally biased region" description="Basic residues" evidence="1">
    <location>
        <begin position="17"/>
        <end position="27"/>
    </location>
</feature>
<dbReference type="AlphaFoldDB" id="A0A7J7N6W0"/>
<dbReference type="OrthoDB" id="1650587at2759"/>
<accession>A0A7J7N6W0</accession>
<organism evidence="2 3">
    <name type="scientific">Kingdonia uniflora</name>
    <dbReference type="NCBI Taxonomy" id="39325"/>
    <lineage>
        <taxon>Eukaryota</taxon>
        <taxon>Viridiplantae</taxon>
        <taxon>Streptophyta</taxon>
        <taxon>Embryophyta</taxon>
        <taxon>Tracheophyta</taxon>
        <taxon>Spermatophyta</taxon>
        <taxon>Magnoliopsida</taxon>
        <taxon>Ranunculales</taxon>
        <taxon>Circaeasteraceae</taxon>
        <taxon>Kingdonia</taxon>
    </lineage>
</organism>
<evidence type="ECO:0000256" key="1">
    <source>
        <dbReference type="SAM" id="MobiDB-lite"/>
    </source>
</evidence>
<dbReference type="Proteomes" id="UP000541444">
    <property type="component" value="Unassembled WGS sequence"/>
</dbReference>